<accession>A0A6A5QK03</accession>
<name>A0A6A5QK03_AMPQU</name>
<evidence type="ECO:0000256" key="1">
    <source>
        <dbReference type="SAM" id="SignalP"/>
    </source>
</evidence>
<sequence>MWTIASFVFTWEAFCAQIPAPLFQYGVIEIWVSFHGDGVYRGIILQSSAGTTFHLLGVRTRKGTLSKEQARFEGVVAWTMKELTSLARM</sequence>
<organism evidence="2 3">
    <name type="scientific">Ampelomyces quisqualis</name>
    <name type="common">Powdery mildew agent</name>
    <dbReference type="NCBI Taxonomy" id="50730"/>
    <lineage>
        <taxon>Eukaryota</taxon>
        <taxon>Fungi</taxon>
        <taxon>Dikarya</taxon>
        <taxon>Ascomycota</taxon>
        <taxon>Pezizomycotina</taxon>
        <taxon>Dothideomycetes</taxon>
        <taxon>Pleosporomycetidae</taxon>
        <taxon>Pleosporales</taxon>
        <taxon>Pleosporineae</taxon>
        <taxon>Phaeosphaeriaceae</taxon>
        <taxon>Ampelomyces</taxon>
    </lineage>
</organism>
<keyword evidence="1" id="KW-0732">Signal</keyword>
<feature type="signal peptide" evidence="1">
    <location>
        <begin position="1"/>
        <end position="15"/>
    </location>
</feature>
<proteinExistence type="predicted"/>
<evidence type="ECO:0000313" key="2">
    <source>
        <dbReference type="EMBL" id="KAF1915168.1"/>
    </source>
</evidence>
<gene>
    <name evidence="2" type="ORF">BDU57DRAFT_518015</name>
</gene>
<dbReference type="AlphaFoldDB" id="A0A6A5QK03"/>
<protein>
    <submittedName>
        <fullName evidence="2">Uncharacterized protein</fullName>
    </submittedName>
</protein>
<evidence type="ECO:0000313" key="3">
    <source>
        <dbReference type="Proteomes" id="UP000800096"/>
    </source>
</evidence>
<feature type="chain" id="PRO_5025510401" evidence="1">
    <location>
        <begin position="16"/>
        <end position="89"/>
    </location>
</feature>
<keyword evidence="3" id="KW-1185">Reference proteome</keyword>
<reference evidence="2" key="1">
    <citation type="journal article" date="2020" name="Stud. Mycol.">
        <title>101 Dothideomycetes genomes: a test case for predicting lifestyles and emergence of pathogens.</title>
        <authorList>
            <person name="Haridas S."/>
            <person name="Albert R."/>
            <person name="Binder M."/>
            <person name="Bloem J."/>
            <person name="Labutti K."/>
            <person name="Salamov A."/>
            <person name="Andreopoulos B."/>
            <person name="Baker S."/>
            <person name="Barry K."/>
            <person name="Bills G."/>
            <person name="Bluhm B."/>
            <person name="Cannon C."/>
            <person name="Castanera R."/>
            <person name="Culley D."/>
            <person name="Daum C."/>
            <person name="Ezra D."/>
            <person name="Gonzalez J."/>
            <person name="Henrissat B."/>
            <person name="Kuo A."/>
            <person name="Liang C."/>
            <person name="Lipzen A."/>
            <person name="Lutzoni F."/>
            <person name="Magnuson J."/>
            <person name="Mondo S."/>
            <person name="Nolan M."/>
            <person name="Ohm R."/>
            <person name="Pangilinan J."/>
            <person name="Park H.-J."/>
            <person name="Ramirez L."/>
            <person name="Alfaro M."/>
            <person name="Sun H."/>
            <person name="Tritt A."/>
            <person name="Yoshinaga Y."/>
            <person name="Zwiers L.-H."/>
            <person name="Turgeon B."/>
            <person name="Goodwin S."/>
            <person name="Spatafora J."/>
            <person name="Crous P."/>
            <person name="Grigoriev I."/>
        </authorList>
    </citation>
    <scope>NUCLEOTIDE SEQUENCE</scope>
    <source>
        <strain evidence="2">HMLAC05119</strain>
    </source>
</reference>
<dbReference type="Proteomes" id="UP000800096">
    <property type="component" value="Unassembled WGS sequence"/>
</dbReference>
<dbReference type="EMBL" id="ML979136">
    <property type="protein sequence ID" value="KAF1915168.1"/>
    <property type="molecule type" value="Genomic_DNA"/>
</dbReference>